<dbReference type="GO" id="GO:1990423">
    <property type="term" value="C:RZZ complex"/>
    <property type="evidence" value="ECO:0007669"/>
    <property type="project" value="UniProtKB-UniRule"/>
</dbReference>
<keyword evidence="7 9" id="KW-0131">Cell cycle</keyword>
<dbReference type="PANTHER" id="PTHR15995">
    <property type="entry name" value="PROTEIN ZWILCH HOMOLOG"/>
    <property type="match status" value="1"/>
</dbReference>
<dbReference type="VEuPathDB" id="VectorBase:CSON004475"/>
<gene>
    <name evidence="10" type="primary">CSON004475</name>
</gene>
<comment type="function">
    <text evidence="9">Essential component of the mitotic checkpoint, which prevents cells from prematurely exiting mitosis. Required for the assembly of the dynein-dynactin and MAD1-MAD2 complexes onto kinetochores. Its function related to the spindle assembly machinery is proposed to depend on its association in the mitotic RZZ complex.</text>
</comment>
<evidence type="ECO:0000256" key="3">
    <source>
        <dbReference type="ARBA" id="ARBA00022454"/>
    </source>
</evidence>
<keyword evidence="6 9" id="KW-0995">Kinetochore</keyword>
<evidence type="ECO:0000256" key="5">
    <source>
        <dbReference type="ARBA" id="ARBA00022776"/>
    </source>
</evidence>
<comment type="similarity">
    <text evidence="2 9">Belongs to the ZWILCH family.</text>
</comment>
<dbReference type="Gene3D" id="1.20.58.730">
    <property type="match status" value="1"/>
</dbReference>
<dbReference type="AlphaFoldDB" id="A0A336LTS3"/>
<dbReference type="GO" id="GO:0034501">
    <property type="term" value="P:protein localization to kinetochore"/>
    <property type="evidence" value="ECO:0007669"/>
    <property type="project" value="UniProtKB-UniRule"/>
</dbReference>
<dbReference type="GO" id="GO:0051301">
    <property type="term" value="P:cell division"/>
    <property type="evidence" value="ECO:0007669"/>
    <property type="project" value="UniProtKB-UniRule"/>
</dbReference>
<evidence type="ECO:0000256" key="7">
    <source>
        <dbReference type="ARBA" id="ARBA00023306"/>
    </source>
</evidence>
<dbReference type="EMBL" id="UFQT01000188">
    <property type="protein sequence ID" value="SSX21350.1"/>
    <property type="molecule type" value="Genomic_DNA"/>
</dbReference>
<proteinExistence type="inferred from homology"/>
<organism evidence="10">
    <name type="scientific">Culicoides sonorensis</name>
    <name type="common">Biting midge</name>
    <dbReference type="NCBI Taxonomy" id="179676"/>
    <lineage>
        <taxon>Eukaryota</taxon>
        <taxon>Metazoa</taxon>
        <taxon>Ecdysozoa</taxon>
        <taxon>Arthropoda</taxon>
        <taxon>Hexapoda</taxon>
        <taxon>Insecta</taxon>
        <taxon>Pterygota</taxon>
        <taxon>Neoptera</taxon>
        <taxon>Endopterygota</taxon>
        <taxon>Diptera</taxon>
        <taxon>Nematocera</taxon>
        <taxon>Chironomoidea</taxon>
        <taxon>Ceratopogonidae</taxon>
        <taxon>Ceratopogoninae</taxon>
        <taxon>Culicoides</taxon>
        <taxon>Monoculicoides</taxon>
    </lineage>
</organism>
<name>A0A336LTS3_CULSO</name>
<keyword evidence="4 9" id="KW-0132">Cell division</keyword>
<evidence type="ECO:0000256" key="1">
    <source>
        <dbReference type="ARBA" id="ARBA00004629"/>
    </source>
</evidence>
<evidence type="ECO:0000256" key="4">
    <source>
        <dbReference type="ARBA" id="ARBA00022618"/>
    </source>
</evidence>
<evidence type="ECO:0000256" key="2">
    <source>
        <dbReference type="ARBA" id="ARBA00009062"/>
    </source>
</evidence>
<reference evidence="10" key="1">
    <citation type="submission" date="2018-07" db="EMBL/GenBank/DDBJ databases">
        <authorList>
            <person name="Quirk P.G."/>
            <person name="Krulwich T.A."/>
        </authorList>
    </citation>
    <scope>NUCLEOTIDE SEQUENCE</scope>
</reference>
<keyword evidence="3 9" id="KW-0158">Chromosome</keyword>
<dbReference type="PANTHER" id="PTHR15995:SF1">
    <property type="entry name" value="PROTEIN ZWILCH HOMOLOG"/>
    <property type="match status" value="1"/>
</dbReference>
<dbReference type="InterPro" id="IPR018630">
    <property type="entry name" value="Zwilch"/>
</dbReference>
<accession>A0A336LTS3</accession>
<dbReference type="GO" id="GO:0007094">
    <property type="term" value="P:mitotic spindle assembly checkpoint signaling"/>
    <property type="evidence" value="ECO:0007669"/>
    <property type="project" value="UniProtKB-UniRule"/>
</dbReference>
<dbReference type="Pfam" id="PF09817">
    <property type="entry name" value="Zwilch"/>
    <property type="match status" value="1"/>
</dbReference>
<sequence length="648" mass="74200">MDSKLINSYAYLREHHPELDLLHSEAPSYIKTLNGNETKKIVFVHKYVNKSQVKVEQKSTTPIKKEVLLSPGTPNIVDDSTIVGSPLKDDCNVEELCVSPVLLQSYHTWTDQEENYTGLLHEDALNLLTDLHESDEIKSDLGSIWVMVDGGDENDKTLLLELEASKSWLTRGIVKLKGICQAKDINVNRLIEENRNMVRSRINTEIHVDTSYTFYNNTTLSFHHSSENELKNSGFLQNNDCTLRQIFNLKDVTADTSDFLNQIFLLNELFEIIVQFKEDYGDDEGKEPEYRRNSGIDMEFISNRILKILSAFPEPREIVDIDRKSLLETALHKAKDRKLKESTDQLWEILRYCKSMKDLKSALNLIFQTSVKCNIVNMPSTNTKLGELIRDVSERRIALPALTGSQPLELLIEIGLEKAIRDYEYIFEESRICGASDLKINKKDSSKPVTDTMNVRKSLYNAANKVTEASDDKQRKTLLHVNANQPSLVNESIVGFQNSRFNEAEVQEKLSRLLQIHLILEHLLLVQVNLGTGNIHSSIAMQMLQEEPVKLKKIIKDGLNKLEVNVVDDKLKDLIENKLPSAKRISVTSQNKFKKLQTVNYFSLDPIFPTNVYEKLFKQEEAKSLMKGSTKKDIYWHFSYTKIGTKRS</sequence>
<evidence type="ECO:0000256" key="9">
    <source>
        <dbReference type="RuleBase" id="RU369076"/>
    </source>
</evidence>
<evidence type="ECO:0000313" key="10">
    <source>
        <dbReference type="EMBL" id="SSX21350.1"/>
    </source>
</evidence>
<dbReference type="OMA" id="CAARCNI"/>
<keyword evidence="8 9" id="KW-0137">Centromere</keyword>
<keyword evidence="5 9" id="KW-0498">Mitosis</keyword>
<dbReference type="Gene3D" id="1.10.287.1880">
    <property type="match status" value="1"/>
</dbReference>
<protein>
    <recommendedName>
        <fullName evidence="9">Protein zwilch</fullName>
    </recommendedName>
</protein>
<comment type="subcellular location">
    <subcellularLocation>
        <location evidence="1 9">Chromosome</location>
        <location evidence="1 9">Centromere</location>
        <location evidence="1 9">Kinetochore</location>
    </subcellularLocation>
</comment>
<evidence type="ECO:0000256" key="8">
    <source>
        <dbReference type="ARBA" id="ARBA00023328"/>
    </source>
</evidence>
<comment type="subunit">
    <text evidence="9">Component of the RZZ complex.</text>
</comment>
<evidence type="ECO:0000256" key="6">
    <source>
        <dbReference type="ARBA" id="ARBA00022838"/>
    </source>
</evidence>